<sequence length="374" mass="42909">MYQPKFLKLSLAVLLAALTSCSKNNDIEIKGNIQGLDAEWVYLNNTYPIGKKPPLDSVEVTNGTFVFKFHPDTVFEPRLVNISYKDKLNKNRRPAGLSIINPLSKDKAKPDLFGDFLMEPGVTELTGNLSQAQGITIKAGHQTDFYWKNRDLPFSRMSSDLAKHKKQVDRLVSKVKETPDAWWALNALSNLKFQINNDELKTVLNTFDEPTRQSYSGKKIQEFLALRPGENDPRPNNLLVTPEGTHIAMIDTTKKLNMVIFWASWCGPCRAEIPTLKRVAAQIKDDRFRMVSVSLDDVDEWWKKAMAQEKMTWQQLCVDKPMMTRMLTQYNLNFIPQIFLIDGSNRKLITKFDGFEQENEPKLVKQINEYLSKS</sequence>
<evidence type="ECO:0000256" key="5">
    <source>
        <dbReference type="SAM" id="SignalP"/>
    </source>
</evidence>
<dbReference type="InterPro" id="IPR012336">
    <property type="entry name" value="Thioredoxin-like_fold"/>
</dbReference>
<accession>A0A929PXY3</accession>
<protein>
    <submittedName>
        <fullName evidence="7">AhpC/TSA family protein</fullName>
    </submittedName>
</protein>
<evidence type="ECO:0000313" key="8">
    <source>
        <dbReference type="Proteomes" id="UP000622475"/>
    </source>
</evidence>
<dbReference type="Pfam" id="PF14289">
    <property type="entry name" value="DUF4369"/>
    <property type="match status" value="1"/>
</dbReference>
<keyword evidence="4" id="KW-0676">Redox-active center</keyword>
<proteinExistence type="predicted"/>
<dbReference type="CDD" id="cd02966">
    <property type="entry name" value="TlpA_like_family"/>
    <property type="match status" value="1"/>
</dbReference>
<reference evidence="7" key="1">
    <citation type="submission" date="2020-10" db="EMBL/GenBank/DDBJ databases">
        <title>Mucilaginibacter mali sp. nov., isolated from rhizosphere soil of apple orchard.</title>
        <authorList>
            <person name="Lee J.-S."/>
            <person name="Kim H.S."/>
            <person name="Kim J.-S."/>
        </authorList>
    </citation>
    <scope>NUCLEOTIDE SEQUENCE</scope>
    <source>
        <strain evidence="7">KCTC 22746</strain>
    </source>
</reference>
<dbReference type="PROSITE" id="PS51257">
    <property type="entry name" value="PROKAR_LIPOPROTEIN"/>
    <property type="match status" value="1"/>
</dbReference>
<dbReference type="GO" id="GO:0030313">
    <property type="term" value="C:cell envelope"/>
    <property type="evidence" value="ECO:0007669"/>
    <property type="project" value="UniProtKB-SubCell"/>
</dbReference>
<feature type="signal peptide" evidence="5">
    <location>
        <begin position="1"/>
        <end position="25"/>
    </location>
</feature>
<dbReference type="RefSeq" id="WP_194112105.1">
    <property type="nucleotide sequence ID" value="NZ_JADFFL010000004.1"/>
</dbReference>
<dbReference type="InterPro" id="IPR013766">
    <property type="entry name" value="Thioredoxin_domain"/>
</dbReference>
<dbReference type="SUPFAM" id="SSF52833">
    <property type="entry name" value="Thioredoxin-like"/>
    <property type="match status" value="1"/>
</dbReference>
<dbReference type="AlphaFoldDB" id="A0A929PXY3"/>
<dbReference type="PANTHER" id="PTHR42852:SF6">
    <property type="entry name" value="THIOL:DISULFIDE INTERCHANGE PROTEIN DSBE"/>
    <property type="match status" value="1"/>
</dbReference>
<dbReference type="InterPro" id="IPR025380">
    <property type="entry name" value="DUF4369"/>
</dbReference>
<evidence type="ECO:0000256" key="1">
    <source>
        <dbReference type="ARBA" id="ARBA00004196"/>
    </source>
</evidence>
<dbReference type="EMBL" id="JADFFL010000004">
    <property type="protein sequence ID" value="MBE9662885.1"/>
    <property type="molecule type" value="Genomic_DNA"/>
</dbReference>
<dbReference type="Gene3D" id="3.40.30.10">
    <property type="entry name" value="Glutaredoxin"/>
    <property type="match status" value="1"/>
</dbReference>
<dbReference type="Proteomes" id="UP000622475">
    <property type="component" value="Unassembled WGS sequence"/>
</dbReference>
<comment type="caution">
    <text evidence="7">The sequence shown here is derived from an EMBL/GenBank/DDBJ whole genome shotgun (WGS) entry which is preliminary data.</text>
</comment>
<dbReference type="Pfam" id="PF13905">
    <property type="entry name" value="Thioredoxin_8"/>
    <property type="match status" value="1"/>
</dbReference>
<dbReference type="PROSITE" id="PS00194">
    <property type="entry name" value="THIOREDOXIN_1"/>
    <property type="match status" value="1"/>
</dbReference>
<dbReference type="PANTHER" id="PTHR42852">
    <property type="entry name" value="THIOL:DISULFIDE INTERCHANGE PROTEIN DSBE"/>
    <property type="match status" value="1"/>
</dbReference>
<dbReference type="InterPro" id="IPR036249">
    <property type="entry name" value="Thioredoxin-like_sf"/>
</dbReference>
<dbReference type="PROSITE" id="PS51352">
    <property type="entry name" value="THIOREDOXIN_2"/>
    <property type="match status" value="1"/>
</dbReference>
<keyword evidence="2" id="KW-0201">Cytochrome c-type biogenesis</keyword>
<name>A0A929PXY3_9SPHI</name>
<keyword evidence="8" id="KW-1185">Reference proteome</keyword>
<comment type="subcellular location">
    <subcellularLocation>
        <location evidence="1">Cell envelope</location>
    </subcellularLocation>
</comment>
<evidence type="ECO:0000259" key="6">
    <source>
        <dbReference type="PROSITE" id="PS51352"/>
    </source>
</evidence>
<evidence type="ECO:0000313" key="7">
    <source>
        <dbReference type="EMBL" id="MBE9662885.1"/>
    </source>
</evidence>
<feature type="domain" description="Thioredoxin" evidence="6">
    <location>
        <begin position="228"/>
        <end position="372"/>
    </location>
</feature>
<evidence type="ECO:0000256" key="4">
    <source>
        <dbReference type="ARBA" id="ARBA00023284"/>
    </source>
</evidence>
<organism evidence="7 8">
    <name type="scientific">Mucilaginibacter myungsuensis</name>
    <dbReference type="NCBI Taxonomy" id="649104"/>
    <lineage>
        <taxon>Bacteria</taxon>
        <taxon>Pseudomonadati</taxon>
        <taxon>Bacteroidota</taxon>
        <taxon>Sphingobacteriia</taxon>
        <taxon>Sphingobacteriales</taxon>
        <taxon>Sphingobacteriaceae</taxon>
        <taxon>Mucilaginibacter</taxon>
    </lineage>
</organism>
<keyword evidence="5" id="KW-0732">Signal</keyword>
<dbReference type="InterPro" id="IPR017937">
    <property type="entry name" value="Thioredoxin_CS"/>
</dbReference>
<gene>
    <name evidence="7" type="ORF">IRJ16_13405</name>
</gene>
<dbReference type="GO" id="GO:0017004">
    <property type="term" value="P:cytochrome complex assembly"/>
    <property type="evidence" value="ECO:0007669"/>
    <property type="project" value="UniProtKB-KW"/>
</dbReference>
<feature type="chain" id="PRO_5038056341" evidence="5">
    <location>
        <begin position="26"/>
        <end position="374"/>
    </location>
</feature>
<evidence type="ECO:0000256" key="2">
    <source>
        <dbReference type="ARBA" id="ARBA00022748"/>
    </source>
</evidence>
<evidence type="ECO:0000256" key="3">
    <source>
        <dbReference type="ARBA" id="ARBA00023157"/>
    </source>
</evidence>
<dbReference type="InterPro" id="IPR050553">
    <property type="entry name" value="Thioredoxin_ResA/DsbE_sf"/>
</dbReference>
<keyword evidence="3" id="KW-1015">Disulfide bond</keyword>